<name>A0A564Z652_HYMDI</name>
<proteinExistence type="predicted"/>
<dbReference type="Proteomes" id="UP000321570">
    <property type="component" value="Unassembled WGS sequence"/>
</dbReference>
<evidence type="ECO:0000313" key="2">
    <source>
        <dbReference type="Proteomes" id="UP000321570"/>
    </source>
</evidence>
<protein>
    <submittedName>
        <fullName evidence="1">Uncharacterized protein</fullName>
    </submittedName>
</protein>
<gene>
    <name evidence="1" type="ORF">WMSIL1_LOCUS12784</name>
</gene>
<keyword evidence="2" id="KW-1185">Reference proteome</keyword>
<dbReference type="EMBL" id="CABIJS010000666">
    <property type="protein sequence ID" value="VUZ54991.1"/>
    <property type="molecule type" value="Genomic_DNA"/>
</dbReference>
<sequence length="71" mass="8195">LTLKVLHSSLVVQVRFSSIATCNCSELRFLDILLSVRLSSFRLKSSFMKPPAENHLLQVFSFTTHHFHKCF</sequence>
<evidence type="ECO:0000313" key="1">
    <source>
        <dbReference type="EMBL" id="VUZ54991.1"/>
    </source>
</evidence>
<organism evidence="1 2">
    <name type="scientific">Hymenolepis diminuta</name>
    <name type="common">Rat tapeworm</name>
    <dbReference type="NCBI Taxonomy" id="6216"/>
    <lineage>
        <taxon>Eukaryota</taxon>
        <taxon>Metazoa</taxon>
        <taxon>Spiralia</taxon>
        <taxon>Lophotrochozoa</taxon>
        <taxon>Platyhelminthes</taxon>
        <taxon>Cestoda</taxon>
        <taxon>Eucestoda</taxon>
        <taxon>Cyclophyllidea</taxon>
        <taxon>Hymenolepididae</taxon>
        <taxon>Hymenolepis</taxon>
    </lineage>
</organism>
<dbReference type="AlphaFoldDB" id="A0A564Z652"/>
<accession>A0A564Z652</accession>
<reference evidence="1 2" key="1">
    <citation type="submission" date="2019-07" db="EMBL/GenBank/DDBJ databases">
        <authorList>
            <person name="Jastrzebski P J."/>
            <person name="Paukszto L."/>
            <person name="Jastrzebski P J."/>
        </authorList>
    </citation>
    <scope>NUCLEOTIDE SEQUENCE [LARGE SCALE GENOMIC DNA]</scope>
    <source>
        <strain evidence="1 2">WMS-il1</strain>
    </source>
</reference>
<feature type="non-terminal residue" evidence="1">
    <location>
        <position position="1"/>
    </location>
</feature>